<keyword evidence="2" id="KW-1185">Reference proteome</keyword>
<dbReference type="InterPro" id="IPR028994">
    <property type="entry name" value="Integrin_alpha_N"/>
</dbReference>
<protein>
    <recommendedName>
        <fullName evidence="3">VCBS repeat-containing protein</fullName>
    </recommendedName>
</protein>
<dbReference type="AlphaFoldDB" id="A0A372L7C2"/>
<dbReference type="RefSeq" id="WP_117324521.1">
    <property type="nucleotide sequence ID" value="NZ_QVTD01000024.1"/>
</dbReference>
<dbReference type="SUPFAM" id="SSF69318">
    <property type="entry name" value="Integrin alpha N-terminal domain"/>
    <property type="match status" value="1"/>
</dbReference>
<comment type="caution">
    <text evidence="1">The sequence shown here is derived from an EMBL/GenBank/DDBJ whole genome shotgun (WGS) entry which is preliminary data.</text>
</comment>
<dbReference type="Proteomes" id="UP000262939">
    <property type="component" value="Unassembled WGS sequence"/>
</dbReference>
<dbReference type="OrthoDB" id="1653343at2"/>
<evidence type="ECO:0000313" key="2">
    <source>
        <dbReference type="Proteomes" id="UP000262939"/>
    </source>
</evidence>
<reference evidence="1 2" key="1">
    <citation type="submission" date="2018-08" db="EMBL/GenBank/DDBJ databases">
        <title>Bacillus chawlae sp. nov., Bacillus glennii sp. nov., and Bacillus saganii sp. nov. Isolated from the Vehicle Assembly Building at Kennedy Space Center where the Viking Spacecraft were Assembled.</title>
        <authorList>
            <person name="Seuylemezian A."/>
            <person name="Vaishampayan P."/>
        </authorList>
    </citation>
    <scope>NUCLEOTIDE SEQUENCE [LARGE SCALE GENOMIC DNA]</scope>
    <source>
        <strain evidence="1 2">V44-8</strain>
    </source>
</reference>
<evidence type="ECO:0008006" key="3">
    <source>
        <dbReference type="Google" id="ProtNLM"/>
    </source>
</evidence>
<sequence length="261" mass="29357">MPRIKKLAKVILFIALVFSVLGYRAVSAQLNSEIEEKVIVTKKRDVSGDGKKERILIVGVPYEPKSAFLKEIYLIVEIRKGKKLKVPLDAGFEPKLHFADFNRDGVDDVYVTIPTGSSGGLINSYAYSFFGGKGKDLTVPPFVPITGQFMDQFKIVMSVPFLQPLVMDVSDRKKDYIRIGLYQKNGKLNEPTEVMVDPYSLLDIAEFPDKRKGLRGVQRVSGAYHADSLADVYSKWEYQDGNWQLLQAKTKTIAKKTEPTN</sequence>
<gene>
    <name evidence="1" type="ORF">D0466_21375</name>
</gene>
<dbReference type="EMBL" id="QVTD01000024">
    <property type="protein sequence ID" value="RFU60571.1"/>
    <property type="molecule type" value="Genomic_DNA"/>
</dbReference>
<proteinExistence type="predicted"/>
<name>A0A372L7C2_9BACI</name>
<accession>A0A372L7C2</accession>
<evidence type="ECO:0000313" key="1">
    <source>
        <dbReference type="EMBL" id="RFU60571.1"/>
    </source>
</evidence>
<organism evidence="1 2">
    <name type="scientific">Peribacillus glennii</name>
    <dbReference type="NCBI Taxonomy" id="2303991"/>
    <lineage>
        <taxon>Bacteria</taxon>
        <taxon>Bacillati</taxon>
        <taxon>Bacillota</taxon>
        <taxon>Bacilli</taxon>
        <taxon>Bacillales</taxon>
        <taxon>Bacillaceae</taxon>
        <taxon>Peribacillus</taxon>
    </lineage>
</organism>